<reference evidence="4 5" key="1">
    <citation type="journal article" date="2021" name="Sci. Rep.">
        <title>The genome of the diatom Chaetoceros tenuissimus carries an ancient integrated fragment of an extant virus.</title>
        <authorList>
            <person name="Hongo Y."/>
            <person name="Kimura K."/>
            <person name="Takaki Y."/>
            <person name="Yoshida Y."/>
            <person name="Baba S."/>
            <person name="Kobayashi G."/>
            <person name="Nagasaki K."/>
            <person name="Hano T."/>
            <person name="Tomaru Y."/>
        </authorList>
    </citation>
    <scope>NUCLEOTIDE SEQUENCE [LARGE SCALE GENOMIC DNA]</scope>
    <source>
        <strain evidence="4 5">NIES-3715</strain>
    </source>
</reference>
<evidence type="ECO:0000256" key="3">
    <source>
        <dbReference type="ARBA" id="ARBA00022737"/>
    </source>
</evidence>
<name>A0AAD3CQN3_9STRA</name>
<evidence type="ECO:0000256" key="2">
    <source>
        <dbReference type="ARBA" id="ARBA00022490"/>
    </source>
</evidence>
<dbReference type="EMBL" id="BLLK01000038">
    <property type="protein sequence ID" value="GFH50363.1"/>
    <property type="molecule type" value="Genomic_DNA"/>
</dbReference>
<dbReference type="InterPro" id="IPR001611">
    <property type="entry name" value="Leu-rich_rpt"/>
</dbReference>
<comment type="caution">
    <text evidence="4">The sequence shown here is derived from an EMBL/GenBank/DDBJ whole genome shotgun (WGS) entry which is preliminary data.</text>
</comment>
<sequence>MTILCCFENTFWEPQVKDTSDHSSQEESRKCANVHKFHKDFKELIEGYENYEGEFVDMSQPRDASYVSNSRVFNEHTGLDTVEIERLGEGVKLTSKAKHEFVDSFDPSRYRSMDTEVRGITLRQLRAIIPLIKRRCEEEKWTRKIYKDGKETGEEEAITLENATLYDVNDYITKPFTEHSKKSFVETLPSTKGTQPPRWFVSHYWGETFLHTLACLEQMVKDFEINDPDYNHNVSRVRARGGEMVYNDSADDFDPDASGGGMTEDTPIWICAFANNQHDLQSEITSNPADSAFAKAMNIANFRVISILDVKNQVYSRLWCMYELYLTLILSKQKGMDGVLAVYTYHEHEFKDFRGKTIHKSVVGFVEGGPTNYASGYKESLTHFPRERLFKSLSVSIQNAKASREDDRKNILNAVVGRSGNAMELEPLKNHENHEMYEELNNNVRGVFASTKACLKFAYDDENKDNWNETLHALKHSVTKSMDFDHLSYFKAQDVADIFHHLPIGLEELKIEKCPHGRVAMDALLDWLENTSTNLKKLDISYTCIGGEVGGKECGKRLAKFLARDDCKIEELELRQTDLVGSRNVDTWIECLEKNQSLKDVTFIGMNIYVKRVRELPNSSIDVPDPDEDELDITEILHSDVKGKIYWDGTTFPDGTLSTGKTETLKERVSKSMDSFAITCFLNENMDQWNESMKYSATKSMEIRDYYLSDFKAEDVSDVLHYLPIGLEELRIWKCPHGRVAMDALLDWLENTSTNLKTLYIFGTCIGGEVGGKECGERLAKFLAQDDCKIEWLKLCATDLVGSRNVDTWIECLEKNQSLKDVTLIGMNIYVKMFRELPNSSIDVPDPDEDELDISEILHSDVKGKIYWDGTTFPDGTLSTGKTETLKERVSKSMDSFAITCFLNENKDQWNESMKYSATKSMEIDYLSDFKAEDVSDVLHHLPIGLEELNVYECPHGRVAMDALLDWLENTSTNLKTLYIFGTCIGGEVGGKECGERLAKFLAQDDCKIEWLKLCNTDLVGSRNVDTWIECLEKNQSLKDVQFGGMASYVEDVEESELPNTSIDVPSSRVKGEIYWDGTTFPDGTLSREQENELKERASKSIEDVYVVRVVLEDSTD</sequence>
<keyword evidence="5" id="KW-1185">Reference proteome</keyword>
<keyword evidence="3" id="KW-0677">Repeat</keyword>
<dbReference type="InterPro" id="IPR050637">
    <property type="entry name" value="NLRP_innate_immun_reg"/>
</dbReference>
<dbReference type="Gene3D" id="3.80.10.10">
    <property type="entry name" value="Ribonuclease Inhibitor"/>
    <property type="match status" value="3"/>
</dbReference>
<dbReference type="PANTHER" id="PTHR45690">
    <property type="entry name" value="NACHT, LRR AND PYD DOMAINS-CONTAINING PROTEIN 12"/>
    <property type="match status" value="1"/>
</dbReference>
<dbReference type="SUPFAM" id="SSF52047">
    <property type="entry name" value="RNI-like"/>
    <property type="match status" value="1"/>
</dbReference>
<dbReference type="GO" id="GO:0005737">
    <property type="term" value="C:cytoplasm"/>
    <property type="evidence" value="ECO:0007669"/>
    <property type="project" value="UniProtKB-SubCell"/>
</dbReference>
<proteinExistence type="predicted"/>
<dbReference type="Pfam" id="PF13516">
    <property type="entry name" value="LRR_6"/>
    <property type="match status" value="1"/>
</dbReference>
<evidence type="ECO:0000313" key="5">
    <source>
        <dbReference type="Proteomes" id="UP001054902"/>
    </source>
</evidence>
<evidence type="ECO:0000256" key="1">
    <source>
        <dbReference type="ARBA" id="ARBA00004496"/>
    </source>
</evidence>
<dbReference type="AlphaFoldDB" id="A0AAD3CQN3"/>
<accession>A0AAD3CQN3</accession>
<dbReference type="InterPro" id="IPR032675">
    <property type="entry name" value="LRR_dom_sf"/>
</dbReference>
<comment type="subcellular location">
    <subcellularLocation>
        <location evidence="1">Cytoplasm</location>
    </subcellularLocation>
</comment>
<keyword evidence="2" id="KW-0963">Cytoplasm</keyword>
<evidence type="ECO:0000313" key="4">
    <source>
        <dbReference type="EMBL" id="GFH50363.1"/>
    </source>
</evidence>
<dbReference type="Proteomes" id="UP001054902">
    <property type="component" value="Unassembled WGS sequence"/>
</dbReference>
<dbReference type="PANTHER" id="PTHR45690:SF19">
    <property type="entry name" value="NACHT, LRR AND PYD DOMAINS-CONTAINING PROTEIN 3"/>
    <property type="match status" value="1"/>
</dbReference>
<organism evidence="4 5">
    <name type="scientific">Chaetoceros tenuissimus</name>
    <dbReference type="NCBI Taxonomy" id="426638"/>
    <lineage>
        <taxon>Eukaryota</taxon>
        <taxon>Sar</taxon>
        <taxon>Stramenopiles</taxon>
        <taxon>Ochrophyta</taxon>
        <taxon>Bacillariophyta</taxon>
        <taxon>Coscinodiscophyceae</taxon>
        <taxon>Chaetocerotophycidae</taxon>
        <taxon>Chaetocerotales</taxon>
        <taxon>Chaetocerotaceae</taxon>
        <taxon>Chaetoceros</taxon>
    </lineage>
</organism>
<gene>
    <name evidence="4" type="ORF">CTEN210_06839</name>
</gene>
<protein>
    <submittedName>
        <fullName evidence="4">Uncharacterized protein</fullName>
    </submittedName>
</protein>